<feature type="signal peptide" evidence="1">
    <location>
        <begin position="1"/>
        <end position="31"/>
    </location>
</feature>
<dbReference type="Gene3D" id="2.40.160.10">
    <property type="entry name" value="Porin"/>
    <property type="match status" value="1"/>
</dbReference>
<feature type="chain" id="PRO_5002489893" description="Phosphate-selective porin O and P" evidence="1">
    <location>
        <begin position="32"/>
        <end position="438"/>
    </location>
</feature>
<gene>
    <name evidence="2" type="ORF">HMPREF1535_02461</name>
</gene>
<dbReference type="STRING" id="927665.HMPREF1535_02461"/>
<sequence length="438" mass="49319">MLSTQPTKLGMKITKLMALVLLALLPFFTEAQNTEQIDARIDSLAEETATLDKIVQKLSKFKVSAYIQGQFQYGQEDATLKVGDKNEHEDKGFNRIGIRRGRLKFEYNDGIGTGAVQIEANDKGVSFRDLYIGIKDPWTKRSQLMAGVFNRPFGHEIGYSTSGLESPERATIIQYFFPDERDLGAMLTLRTKKESPLAFLRLDAGLFAGNSINRETDNRKDFIGRLGADKEIGNWGKWGAGISYYNGGVYNPTTTAYEMDGKRFIEVDKGETGTYMKREYIGMDAQFCFLSSWGTTSLRAEGLLGTQPGIASSSKSPNTGTRPENLPENALFKRPFIGYFFYLVQDIGTSPFSAVLKYDVYDPNTKLKGNEIGTDNSFTSKTDLAQSTLGIGGLYRFNKHIRVQAYYEFNFNEKSDFVKGYEKDRKDNVLTVRLQYKF</sequence>
<name>A0A0F5JG07_9BACT</name>
<dbReference type="Proteomes" id="UP000033047">
    <property type="component" value="Unassembled WGS sequence"/>
</dbReference>
<protein>
    <recommendedName>
        <fullName evidence="4">Phosphate-selective porin O and P</fullName>
    </recommendedName>
</protein>
<organism evidence="2 3">
    <name type="scientific">Parabacteroides goldsteinii DSM 19448 = WAL 12034</name>
    <dbReference type="NCBI Taxonomy" id="927665"/>
    <lineage>
        <taxon>Bacteria</taxon>
        <taxon>Pseudomonadati</taxon>
        <taxon>Bacteroidota</taxon>
        <taxon>Bacteroidia</taxon>
        <taxon>Bacteroidales</taxon>
        <taxon>Tannerellaceae</taxon>
        <taxon>Parabacteroides</taxon>
    </lineage>
</organism>
<accession>A0A0F5JG07</accession>
<dbReference type="AlphaFoldDB" id="A0A0F5JG07"/>
<dbReference type="SUPFAM" id="SSF56935">
    <property type="entry name" value="Porins"/>
    <property type="match status" value="1"/>
</dbReference>
<dbReference type="PATRIC" id="fig|927665.4.peg.2530"/>
<evidence type="ECO:0008006" key="4">
    <source>
        <dbReference type="Google" id="ProtNLM"/>
    </source>
</evidence>
<evidence type="ECO:0000313" key="2">
    <source>
        <dbReference type="EMBL" id="KKB56485.1"/>
    </source>
</evidence>
<evidence type="ECO:0000313" key="3">
    <source>
        <dbReference type="Proteomes" id="UP000033047"/>
    </source>
</evidence>
<dbReference type="InterPro" id="IPR023614">
    <property type="entry name" value="Porin_dom_sf"/>
</dbReference>
<dbReference type="HOGENOM" id="CLU_051331_0_0_10"/>
<comment type="caution">
    <text evidence="2">The sequence shown here is derived from an EMBL/GenBank/DDBJ whole genome shotgun (WGS) entry which is preliminary data.</text>
</comment>
<reference evidence="2 3" key="1">
    <citation type="submission" date="2013-04" db="EMBL/GenBank/DDBJ databases">
        <title>The Genome Sequence of Parabacteroides goldsteinii DSM 19448.</title>
        <authorList>
            <consortium name="The Broad Institute Genomics Platform"/>
            <person name="Earl A."/>
            <person name="Ward D."/>
            <person name="Feldgarden M."/>
            <person name="Gevers D."/>
            <person name="Martens E."/>
            <person name="Sakamoto M."/>
            <person name="Benno Y."/>
            <person name="Song Y."/>
            <person name="Liu C."/>
            <person name="Lee J."/>
            <person name="Bolanos M."/>
            <person name="Vaisanen M.L."/>
            <person name="Finegold S.M."/>
            <person name="Walker B."/>
            <person name="Young S."/>
            <person name="Zeng Q."/>
            <person name="Gargeya S."/>
            <person name="Fitzgerald M."/>
            <person name="Haas B."/>
            <person name="Abouelleil A."/>
            <person name="Allen A.W."/>
            <person name="Alvarado L."/>
            <person name="Arachchi H.M."/>
            <person name="Berlin A.M."/>
            <person name="Chapman S.B."/>
            <person name="Gainer-Dewar J."/>
            <person name="Goldberg J."/>
            <person name="Griggs A."/>
            <person name="Gujja S."/>
            <person name="Hansen M."/>
            <person name="Howarth C."/>
            <person name="Imamovic A."/>
            <person name="Ireland A."/>
            <person name="Larimer J."/>
            <person name="McCowan C."/>
            <person name="Murphy C."/>
            <person name="Pearson M."/>
            <person name="Poon T.W."/>
            <person name="Priest M."/>
            <person name="Roberts A."/>
            <person name="Saif S."/>
            <person name="Shea T."/>
            <person name="Sisk P."/>
            <person name="Sykes S."/>
            <person name="Wortman J."/>
            <person name="Nusbaum C."/>
            <person name="Birren B."/>
        </authorList>
    </citation>
    <scope>NUCLEOTIDE SEQUENCE [LARGE SCALE GENOMIC DNA]</scope>
    <source>
        <strain evidence="2 3">DSM 19448</strain>
    </source>
</reference>
<keyword evidence="1" id="KW-0732">Signal</keyword>
<evidence type="ECO:0000256" key="1">
    <source>
        <dbReference type="SAM" id="SignalP"/>
    </source>
</evidence>
<dbReference type="EMBL" id="AQHV01000011">
    <property type="protein sequence ID" value="KKB56485.1"/>
    <property type="molecule type" value="Genomic_DNA"/>
</dbReference>
<proteinExistence type="predicted"/>